<name>A0A0V1C527_TRIBR</name>
<protein>
    <submittedName>
        <fullName evidence="1">Uncharacterized protein</fullName>
    </submittedName>
</protein>
<accession>A0A0V1C527</accession>
<comment type="caution">
    <text evidence="1">The sequence shown here is derived from an EMBL/GenBank/DDBJ whole genome shotgun (WGS) entry which is preliminary data.</text>
</comment>
<organism evidence="1 2">
    <name type="scientific">Trichinella britovi</name>
    <name type="common">Parasitic roundworm</name>
    <dbReference type="NCBI Taxonomy" id="45882"/>
    <lineage>
        <taxon>Eukaryota</taxon>
        <taxon>Metazoa</taxon>
        <taxon>Ecdysozoa</taxon>
        <taxon>Nematoda</taxon>
        <taxon>Enoplea</taxon>
        <taxon>Dorylaimia</taxon>
        <taxon>Trichinellida</taxon>
        <taxon>Trichinellidae</taxon>
        <taxon>Trichinella</taxon>
    </lineage>
</organism>
<dbReference type="Proteomes" id="UP000054653">
    <property type="component" value="Unassembled WGS sequence"/>
</dbReference>
<gene>
    <name evidence="1" type="ORF">T03_5621</name>
</gene>
<evidence type="ECO:0000313" key="2">
    <source>
        <dbReference type="Proteomes" id="UP000054653"/>
    </source>
</evidence>
<sequence length="42" mass="4407">MDGTKSFNLSTNDKPKLTSKNAMSTALEPGGLYLSAGFGGLW</sequence>
<proteinExistence type="predicted"/>
<keyword evidence="2" id="KW-1185">Reference proteome</keyword>
<dbReference type="EMBL" id="JYDI01000720">
    <property type="protein sequence ID" value="KRY44124.1"/>
    <property type="molecule type" value="Genomic_DNA"/>
</dbReference>
<evidence type="ECO:0000313" key="1">
    <source>
        <dbReference type="EMBL" id="KRY44124.1"/>
    </source>
</evidence>
<reference evidence="1 2" key="1">
    <citation type="submission" date="2015-01" db="EMBL/GenBank/DDBJ databases">
        <title>Evolution of Trichinella species and genotypes.</title>
        <authorList>
            <person name="Korhonen P.K."/>
            <person name="Edoardo P."/>
            <person name="Giuseppe L.R."/>
            <person name="Gasser R.B."/>
        </authorList>
    </citation>
    <scope>NUCLEOTIDE SEQUENCE [LARGE SCALE GENOMIC DNA]</scope>
    <source>
        <strain evidence="1">ISS120</strain>
    </source>
</reference>
<dbReference type="AlphaFoldDB" id="A0A0V1C527"/>